<dbReference type="AlphaFoldDB" id="F0R5G3"/>
<accession>F0R5G3</accession>
<evidence type="ECO:0000256" key="1">
    <source>
        <dbReference type="PROSITE-ProRule" id="PRU00339"/>
    </source>
</evidence>
<organism evidence="4 5">
    <name type="scientific">Phocaeicola salanitronis (strain DSM 18170 / JCM 13657 / CCUG 60908 / BL78)</name>
    <name type="common">Bacteroides salanitronis</name>
    <dbReference type="NCBI Taxonomy" id="667015"/>
    <lineage>
        <taxon>Bacteria</taxon>
        <taxon>Pseudomonadati</taxon>
        <taxon>Bacteroidota</taxon>
        <taxon>Bacteroidia</taxon>
        <taxon>Bacteroidales</taxon>
        <taxon>Bacteroidaceae</taxon>
        <taxon>Phocaeicola</taxon>
    </lineage>
</organism>
<name>F0R5G3_PHOSB</name>
<keyword evidence="3" id="KW-0472">Membrane</keyword>
<protein>
    <submittedName>
        <fullName evidence="4">Tetratricopeptide TPR_1 repeat-containing protein</fullName>
    </submittedName>
</protein>
<dbReference type="HOGENOM" id="CLU_030491_0_0_10"/>
<dbReference type="Proteomes" id="UP000007486">
    <property type="component" value="Chromosome"/>
</dbReference>
<evidence type="ECO:0000256" key="2">
    <source>
        <dbReference type="SAM" id="Coils"/>
    </source>
</evidence>
<evidence type="ECO:0000256" key="3">
    <source>
        <dbReference type="SAM" id="Phobius"/>
    </source>
</evidence>
<dbReference type="InterPro" id="IPR019734">
    <property type="entry name" value="TPR_rpt"/>
</dbReference>
<gene>
    <name evidence="4" type="ordered locus">Bacsa_0175</name>
</gene>
<dbReference type="InterPro" id="IPR011990">
    <property type="entry name" value="TPR-like_helical_dom_sf"/>
</dbReference>
<dbReference type="KEGG" id="bsa:Bacsa_0175"/>
<proteinExistence type="predicted"/>
<dbReference type="STRING" id="667015.Bacsa_0175"/>
<dbReference type="SUPFAM" id="SSF48452">
    <property type="entry name" value="TPR-like"/>
    <property type="match status" value="1"/>
</dbReference>
<keyword evidence="2" id="KW-0175">Coiled coil</keyword>
<evidence type="ECO:0000313" key="5">
    <source>
        <dbReference type="Proteomes" id="UP000007486"/>
    </source>
</evidence>
<feature type="coiled-coil region" evidence="2">
    <location>
        <begin position="315"/>
        <end position="342"/>
    </location>
</feature>
<keyword evidence="3" id="KW-0812">Transmembrane</keyword>
<reference evidence="4 5" key="1">
    <citation type="journal article" date="2011" name="Stand. Genomic Sci.">
        <title>Complete genome sequence of Bacteroides salanitronis type strain (BL78).</title>
        <authorList>
            <person name="Gronow S."/>
            <person name="Held B."/>
            <person name="Lucas S."/>
            <person name="Lapidus A."/>
            <person name="Del Rio T.G."/>
            <person name="Nolan M."/>
            <person name="Tice H."/>
            <person name="Deshpande S."/>
            <person name="Cheng J.F."/>
            <person name="Pitluck S."/>
            <person name="Liolios K."/>
            <person name="Pagani I."/>
            <person name="Ivanova N."/>
            <person name="Mavromatis K."/>
            <person name="Pati A."/>
            <person name="Tapia R."/>
            <person name="Han C."/>
            <person name="Goodwin L."/>
            <person name="Chen A."/>
            <person name="Palaniappan K."/>
            <person name="Land M."/>
            <person name="Hauser L."/>
            <person name="Chang Y.J."/>
            <person name="Jeffries C.D."/>
            <person name="Brambilla E.M."/>
            <person name="Rohde M."/>
            <person name="Goker M."/>
            <person name="Detter J.C."/>
            <person name="Woyke T."/>
            <person name="Bristow J."/>
            <person name="Markowitz V."/>
            <person name="Hugenholtz P."/>
            <person name="Kyrpides N.C."/>
            <person name="Klenk H.P."/>
            <person name="Eisen J.A."/>
        </authorList>
    </citation>
    <scope>NUCLEOTIDE SEQUENCE [LARGE SCALE GENOMIC DNA]</scope>
    <source>
        <strain evidence="4 5">DSM 18170</strain>
    </source>
</reference>
<evidence type="ECO:0000313" key="4">
    <source>
        <dbReference type="EMBL" id="ADY34787.1"/>
    </source>
</evidence>
<dbReference type="SMART" id="SM00028">
    <property type="entry name" value="TPR"/>
    <property type="match status" value="4"/>
</dbReference>
<feature type="coiled-coil region" evidence="2">
    <location>
        <begin position="390"/>
        <end position="417"/>
    </location>
</feature>
<dbReference type="eggNOG" id="COG0457">
    <property type="taxonomic scope" value="Bacteria"/>
</dbReference>
<keyword evidence="1" id="KW-0802">TPR repeat</keyword>
<keyword evidence="3" id="KW-1133">Transmembrane helix</keyword>
<feature type="transmembrane region" description="Helical" evidence="3">
    <location>
        <begin position="344"/>
        <end position="368"/>
    </location>
</feature>
<feature type="repeat" description="TPR" evidence="1">
    <location>
        <begin position="95"/>
        <end position="128"/>
    </location>
</feature>
<dbReference type="OrthoDB" id="1070114at2"/>
<keyword evidence="5" id="KW-1185">Reference proteome</keyword>
<dbReference type="PROSITE" id="PS50005">
    <property type="entry name" value="TPR"/>
    <property type="match status" value="1"/>
</dbReference>
<dbReference type="EMBL" id="CP002530">
    <property type="protein sequence ID" value="ADY34787.1"/>
    <property type="molecule type" value="Genomic_DNA"/>
</dbReference>
<sequence>MILLLFLSACAGRRADYPERLQRASQLVEARPDSALGYLDSLGVPLSGLPEEARMYAQLLRIKANDKLYIPHTSDSVINRIVKFYEGFGDRERLAEAYFYQGSVYRDLQDAPRAIAALQRAADQKSKNDTLNGRIYGQLASLFAYQGAYGESKEAIRNACIYYIRCKDYKGLAYSCRDMARLFDVEGRKDSAEVYYRKAYQLMKEKSEPRWAYGILSEFSSFYSNWGKPDSATVLAKAVLSRYAYPVAQLVLAETYYRQQAFDSAQVYCRKVLATGDLYHRCDASLLLARMGEQRDSIQHYLSRYVALSDSIDEITRTEAVMQVYQRQVEQENNRLALQSSRRISWILGLVALVLVLVLLAAYLLYALRERRRRFALREQVWQQIHRELREQSNRRIAENEEKIAELTSRLQSLSEGKEQRDVWKQEVEALRSVNVSILHTQELDAARVTALLHSEAYRLFHDASSGTKVSEDDWEALAHAVDEAYPHFTSRLKALCPVKISQKTYRICYLVKIEVSRRRMADLLYMSESGICSALIRLYKKIKGKDGAVKDMEELLREL</sequence>
<dbReference type="Gene3D" id="1.25.40.10">
    <property type="entry name" value="Tetratricopeptide repeat domain"/>
    <property type="match status" value="1"/>
</dbReference>